<gene>
    <name evidence="1" type="ORF">E2C01_075190</name>
</gene>
<proteinExistence type="predicted"/>
<keyword evidence="2" id="KW-1185">Reference proteome</keyword>
<accession>A0A5B7IGF4</accession>
<dbReference type="AlphaFoldDB" id="A0A5B7IGF4"/>
<sequence>MEELKILDTTTKNNDVNENIDTRISGRLHEVISSTHGSLTQLTNYRWLRCECKQVVYLSGECAGWLLVGGSREY</sequence>
<evidence type="ECO:0000313" key="1">
    <source>
        <dbReference type="EMBL" id="MPC80607.1"/>
    </source>
</evidence>
<dbReference type="Proteomes" id="UP000324222">
    <property type="component" value="Unassembled WGS sequence"/>
</dbReference>
<comment type="caution">
    <text evidence="1">The sequence shown here is derived from an EMBL/GenBank/DDBJ whole genome shotgun (WGS) entry which is preliminary data.</text>
</comment>
<name>A0A5B7IGF4_PORTR</name>
<organism evidence="1 2">
    <name type="scientific">Portunus trituberculatus</name>
    <name type="common">Swimming crab</name>
    <name type="synonym">Neptunus trituberculatus</name>
    <dbReference type="NCBI Taxonomy" id="210409"/>
    <lineage>
        <taxon>Eukaryota</taxon>
        <taxon>Metazoa</taxon>
        <taxon>Ecdysozoa</taxon>
        <taxon>Arthropoda</taxon>
        <taxon>Crustacea</taxon>
        <taxon>Multicrustacea</taxon>
        <taxon>Malacostraca</taxon>
        <taxon>Eumalacostraca</taxon>
        <taxon>Eucarida</taxon>
        <taxon>Decapoda</taxon>
        <taxon>Pleocyemata</taxon>
        <taxon>Brachyura</taxon>
        <taxon>Eubrachyura</taxon>
        <taxon>Portunoidea</taxon>
        <taxon>Portunidae</taxon>
        <taxon>Portuninae</taxon>
        <taxon>Portunus</taxon>
    </lineage>
</organism>
<dbReference type="EMBL" id="VSRR010054505">
    <property type="protein sequence ID" value="MPC80607.1"/>
    <property type="molecule type" value="Genomic_DNA"/>
</dbReference>
<evidence type="ECO:0000313" key="2">
    <source>
        <dbReference type="Proteomes" id="UP000324222"/>
    </source>
</evidence>
<reference evidence="1 2" key="1">
    <citation type="submission" date="2019-05" db="EMBL/GenBank/DDBJ databases">
        <title>Another draft genome of Portunus trituberculatus and its Hox gene families provides insights of decapod evolution.</title>
        <authorList>
            <person name="Jeong J.-H."/>
            <person name="Song I."/>
            <person name="Kim S."/>
            <person name="Choi T."/>
            <person name="Kim D."/>
            <person name="Ryu S."/>
            <person name="Kim W."/>
        </authorList>
    </citation>
    <scope>NUCLEOTIDE SEQUENCE [LARGE SCALE GENOMIC DNA]</scope>
    <source>
        <tissue evidence="1">Muscle</tissue>
    </source>
</reference>
<protein>
    <submittedName>
        <fullName evidence="1">Uncharacterized protein</fullName>
    </submittedName>
</protein>